<dbReference type="PROSITE" id="PS50887">
    <property type="entry name" value="GGDEF"/>
    <property type="match status" value="1"/>
</dbReference>
<evidence type="ECO:0000256" key="1">
    <source>
        <dbReference type="SAM" id="Phobius"/>
    </source>
</evidence>
<dbReference type="PANTHER" id="PTHR33121">
    <property type="entry name" value="CYCLIC DI-GMP PHOSPHODIESTERASE PDEF"/>
    <property type="match status" value="1"/>
</dbReference>
<feature type="domain" description="GGDEF" evidence="4">
    <location>
        <begin position="263"/>
        <end position="396"/>
    </location>
</feature>
<dbReference type="Gene3D" id="3.20.20.450">
    <property type="entry name" value="EAL domain"/>
    <property type="match status" value="1"/>
</dbReference>
<dbReference type="InterPro" id="IPR035919">
    <property type="entry name" value="EAL_sf"/>
</dbReference>
<dbReference type="Pfam" id="PF00672">
    <property type="entry name" value="HAMP"/>
    <property type="match status" value="1"/>
</dbReference>
<feature type="transmembrane region" description="Helical" evidence="1">
    <location>
        <begin position="152"/>
        <end position="176"/>
    </location>
</feature>
<dbReference type="SMART" id="SM00267">
    <property type="entry name" value="GGDEF"/>
    <property type="match status" value="1"/>
</dbReference>
<feature type="transmembrane region" description="Helical" evidence="1">
    <location>
        <begin position="6"/>
        <end position="27"/>
    </location>
</feature>
<feature type="domain" description="HAMP" evidence="3">
    <location>
        <begin position="172"/>
        <end position="224"/>
    </location>
</feature>
<comment type="caution">
    <text evidence="5">The sequence shown here is derived from an EMBL/GenBank/DDBJ whole genome shotgun (WGS) entry which is preliminary data.</text>
</comment>
<evidence type="ECO:0000313" key="5">
    <source>
        <dbReference type="EMBL" id="RJY16469.1"/>
    </source>
</evidence>
<dbReference type="Pfam" id="PF00990">
    <property type="entry name" value="GGDEF"/>
    <property type="match status" value="1"/>
</dbReference>
<evidence type="ECO:0000259" key="4">
    <source>
        <dbReference type="PROSITE" id="PS50887"/>
    </source>
</evidence>
<proteinExistence type="predicted"/>
<keyword evidence="6" id="KW-1185">Reference proteome</keyword>
<dbReference type="InterPro" id="IPR050706">
    <property type="entry name" value="Cyclic-di-GMP_PDE-like"/>
</dbReference>
<dbReference type="InterPro" id="IPR042461">
    <property type="entry name" value="LapD_MoxY_peri_C"/>
</dbReference>
<dbReference type="GO" id="GO:0016020">
    <property type="term" value="C:membrane"/>
    <property type="evidence" value="ECO:0007669"/>
    <property type="project" value="InterPro"/>
</dbReference>
<dbReference type="GO" id="GO:0007165">
    <property type="term" value="P:signal transduction"/>
    <property type="evidence" value="ECO:0007669"/>
    <property type="project" value="InterPro"/>
</dbReference>
<sequence length="640" mass="72730">MTLFRQIYALLFGLFILVIVSVGYVQFTETQKFLTKQMESDINNASHSLGLMLVPALEAGDMVQAETLVNVIFEGGFYQQVKLVWQVDGKEQIWTNPMHIQGVPKWFTELELFTPIRIESTVTSGWLQLATLEITAHPGFGYHEMWRIMSNVVILFGTLFLITIVCARFGLSFLLAPLHGLAEHSRNMAKQQFGPDLPLPKTRELQDVVQAFNNMSSKLGKVFVSLDTEVANLREKNLIDNVSGLPNRQYMMGRLDSWLAEPGSGAVLLVKFDWLETVHSKYGYQVRDQTIRILSEMLQKELDQISPSVVARIAAFEFAFLVTDVEHEQLSRYLQCLIRTVNQELSKAGCKPNQEFSIGIAERNGEMKTSDILAQADNAQQQATLENKAFVWLESDHKQRLNREQWRASLSEAIEGQKFRFRWQSVQLCGGNKVLHREVYCQLELEDEFIHAGQFMPYIELLSLGSLLDKCLIQSVYDIGLAEKHSEPLAINLTQQSIKDVDFHDWLQEFLAGCKHTKKLCFELPEAAVHSDLESCKRLCEVVRDNGAQIGIDHFGRQLGSMGYLQQLLPDYVKLDQAFSNRVVETDTRELCHALINVAKGLDIMVVATGIQYTEELAHFTKLNINSYQGFIQPPEDINV</sequence>
<dbReference type="GO" id="GO:0071111">
    <property type="term" value="F:cyclic-guanylate-specific phosphodiesterase activity"/>
    <property type="evidence" value="ECO:0007669"/>
    <property type="project" value="InterPro"/>
</dbReference>
<reference evidence="5 6" key="1">
    <citation type="submission" date="2018-09" db="EMBL/GenBank/DDBJ databases">
        <title>Phylogeny of the Shewanellaceae, and recommendation for two new genera, Pseudoshewanella and Parashewanella.</title>
        <authorList>
            <person name="Wang G."/>
        </authorList>
    </citation>
    <scope>NUCLEOTIDE SEQUENCE [LARGE SCALE GENOMIC DNA]</scope>
    <source>
        <strain evidence="5 6">KCTC 22492</strain>
    </source>
</reference>
<dbReference type="InterPro" id="IPR003660">
    <property type="entry name" value="HAMP_dom"/>
</dbReference>
<dbReference type="OrthoDB" id="5894408at2"/>
<keyword evidence="1" id="KW-0472">Membrane</keyword>
<dbReference type="SUPFAM" id="SSF141868">
    <property type="entry name" value="EAL domain-like"/>
    <property type="match status" value="1"/>
</dbReference>
<dbReference type="SMART" id="SM00052">
    <property type="entry name" value="EAL"/>
    <property type="match status" value="1"/>
</dbReference>
<name>A0A3A6TU76_9GAMM</name>
<dbReference type="Gene3D" id="3.30.110.200">
    <property type="match status" value="1"/>
</dbReference>
<dbReference type="InterPro" id="IPR029787">
    <property type="entry name" value="Nucleotide_cyclase"/>
</dbReference>
<dbReference type="InterPro" id="IPR001633">
    <property type="entry name" value="EAL_dom"/>
</dbReference>
<dbReference type="PROSITE" id="PS50885">
    <property type="entry name" value="HAMP"/>
    <property type="match status" value="1"/>
</dbReference>
<dbReference type="CDD" id="cd06225">
    <property type="entry name" value="HAMP"/>
    <property type="match status" value="1"/>
</dbReference>
<dbReference type="InterPro" id="IPR032244">
    <property type="entry name" value="LapD_MoxY_N"/>
</dbReference>
<dbReference type="PROSITE" id="PS50883">
    <property type="entry name" value="EAL"/>
    <property type="match status" value="1"/>
</dbReference>
<dbReference type="PANTHER" id="PTHR33121:SF79">
    <property type="entry name" value="CYCLIC DI-GMP PHOSPHODIESTERASE PDED-RELATED"/>
    <property type="match status" value="1"/>
</dbReference>
<gene>
    <name evidence="5" type="ORF">D5R81_08955</name>
</gene>
<dbReference type="InterPro" id="IPR043128">
    <property type="entry name" value="Rev_trsase/Diguanyl_cyclase"/>
</dbReference>
<dbReference type="InterPro" id="IPR000160">
    <property type="entry name" value="GGDEF_dom"/>
</dbReference>
<feature type="domain" description="EAL" evidence="2">
    <location>
        <begin position="403"/>
        <end position="640"/>
    </location>
</feature>
<dbReference type="RefSeq" id="WP_121853316.1">
    <property type="nucleotide sequence ID" value="NZ_CP037952.1"/>
</dbReference>
<evidence type="ECO:0000313" key="6">
    <source>
        <dbReference type="Proteomes" id="UP000273022"/>
    </source>
</evidence>
<organism evidence="5 6">
    <name type="scientific">Parashewanella spongiae</name>
    <dbReference type="NCBI Taxonomy" id="342950"/>
    <lineage>
        <taxon>Bacteria</taxon>
        <taxon>Pseudomonadati</taxon>
        <taxon>Pseudomonadota</taxon>
        <taxon>Gammaproteobacteria</taxon>
        <taxon>Alteromonadales</taxon>
        <taxon>Shewanellaceae</taxon>
        <taxon>Parashewanella</taxon>
    </lineage>
</organism>
<dbReference type="NCBIfam" id="TIGR00254">
    <property type="entry name" value="GGDEF"/>
    <property type="match status" value="1"/>
</dbReference>
<keyword evidence="1" id="KW-1133">Transmembrane helix</keyword>
<dbReference type="Gene3D" id="6.10.340.10">
    <property type="match status" value="1"/>
</dbReference>
<dbReference type="Gene3D" id="6.20.270.20">
    <property type="entry name" value="LapD/MoxY periplasmic domain"/>
    <property type="match status" value="1"/>
</dbReference>
<dbReference type="Pfam" id="PF16448">
    <property type="entry name" value="LapD_MoxY_N"/>
    <property type="match status" value="1"/>
</dbReference>
<dbReference type="Pfam" id="PF00563">
    <property type="entry name" value="EAL"/>
    <property type="match status" value="1"/>
</dbReference>
<evidence type="ECO:0000259" key="3">
    <source>
        <dbReference type="PROSITE" id="PS50885"/>
    </source>
</evidence>
<accession>A0A3A6TU76</accession>
<dbReference type="Proteomes" id="UP000273022">
    <property type="component" value="Unassembled WGS sequence"/>
</dbReference>
<evidence type="ECO:0000259" key="2">
    <source>
        <dbReference type="PROSITE" id="PS50883"/>
    </source>
</evidence>
<dbReference type="CDD" id="cd01948">
    <property type="entry name" value="EAL"/>
    <property type="match status" value="1"/>
</dbReference>
<keyword evidence="1" id="KW-0812">Transmembrane</keyword>
<protein>
    <submittedName>
        <fullName evidence="5">EAL domain-containing protein</fullName>
    </submittedName>
</protein>
<dbReference type="Gene3D" id="3.30.70.270">
    <property type="match status" value="1"/>
</dbReference>
<dbReference type="EMBL" id="QYYH01000046">
    <property type="protein sequence ID" value="RJY16469.1"/>
    <property type="molecule type" value="Genomic_DNA"/>
</dbReference>
<dbReference type="SUPFAM" id="SSF55073">
    <property type="entry name" value="Nucleotide cyclase"/>
    <property type="match status" value="1"/>
</dbReference>
<dbReference type="AlphaFoldDB" id="A0A3A6TU76"/>